<feature type="compositionally biased region" description="Polar residues" evidence="1">
    <location>
        <begin position="39"/>
        <end position="54"/>
    </location>
</feature>
<keyword evidence="3" id="KW-1185">Reference proteome</keyword>
<gene>
    <name evidence="2" type="ORF">BT96DRAFT_539601</name>
</gene>
<evidence type="ECO:0000256" key="1">
    <source>
        <dbReference type="SAM" id="MobiDB-lite"/>
    </source>
</evidence>
<feature type="region of interest" description="Disordered" evidence="1">
    <location>
        <begin position="397"/>
        <end position="454"/>
    </location>
</feature>
<feature type="compositionally biased region" description="Low complexity" evidence="1">
    <location>
        <begin position="294"/>
        <end position="308"/>
    </location>
</feature>
<dbReference type="AlphaFoldDB" id="A0A6A4GM45"/>
<feature type="compositionally biased region" description="Acidic residues" evidence="1">
    <location>
        <begin position="471"/>
        <end position="484"/>
    </location>
</feature>
<feature type="region of interest" description="Disordered" evidence="1">
    <location>
        <begin position="194"/>
        <end position="221"/>
    </location>
</feature>
<feature type="compositionally biased region" description="Polar residues" evidence="1">
    <location>
        <begin position="415"/>
        <end position="430"/>
    </location>
</feature>
<feature type="compositionally biased region" description="Low complexity" evidence="1">
    <location>
        <begin position="146"/>
        <end position="156"/>
    </location>
</feature>
<feature type="compositionally biased region" description="Polar residues" evidence="1">
    <location>
        <begin position="801"/>
        <end position="810"/>
    </location>
</feature>
<reference evidence="2" key="1">
    <citation type="journal article" date="2019" name="Environ. Microbiol.">
        <title>Fungal ecological strategies reflected in gene transcription - a case study of two litter decomposers.</title>
        <authorList>
            <person name="Barbi F."/>
            <person name="Kohler A."/>
            <person name="Barry K."/>
            <person name="Baskaran P."/>
            <person name="Daum C."/>
            <person name="Fauchery L."/>
            <person name="Ihrmark K."/>
            <person name="Kuo A."/>
            <person name="LaButti K."/>
            <person name="Lipzen A."/>
            <person name="Morin E."/>
            <person name="Grigoriev I.V."/>
            <person name="Henrissat B."/>
            <person name="Lindahl B."/>
            <person name="Martin F."/>
        </authorList>
    </citation>
    <scope>NUCLEOTIDE SEQUENCE</scope>
    <source>
        <strain evidence="2">JB14</strain>
    </source>
</reference>
<feature type="compositionally biased region" description="Polar residues" evidence="1">
    <location>
        <begin position="115"/>
        <end position="125"/>
    </location>
</feature>
<dbReference type="Proteomes" id="UP000799118">
    <property type="component" value="Unassembled WGS sequence"/>
</dbReference>
<feature type="compositionally biased region" description="Polar residues" evidence="1">
    <location>
        <begin position="21"/>
        <end position="32"/>
    </location>
</feature>
<feature type="compositionally biased region" description="Low complexity" evidence="1">
    <location>
        <begin position="896"/>
        <end position="916"/>
    </location>
</feature>
<accession>A0A6A4GM45</accession>
<protein>
    <submittedName>
        <fullName evidence="2">Uncharacterized protein</fullName>
    </submittedName>
</protein>
<feature type="region of interest" description="Disordered" evidence="1">
    <location>
        <begin position="466"/>
        <end position="494"/>
    </location>
</feature>
<feature type="compositionally biased region" description="Basic and acidic residues" evidence="1">
    <location>
        <begin position="57"/>
        <end position="68"/>
    </location>
</feature>
<sequence>MTSLRTQAPPVNLKERIAALQQKNVSSQSQRPTSPPLTSPNSVSGSGSAPQSNVAALREKIAKFEKKGGIPVPRGSFGLGAPPPDRGQKKSGELYGNRIPTQTTGNGGYIKPQYTGGSFIQQQLTGPAGSSSGRSPSPFSDDKPTPRSFSSSSTNPLPSPPLEPLKPIHTGRRGTEFAKAMELARKAEADSQIVYDPRLRETSTSPTPASMPPPIIANRRFSSFLDDPPTIIVSPQFESDFEEASDPVTFSEPETFGSTAEQGEEEEDVSAQDTDDSIPSAPFSSSNRSEEYLPVSSTSVSEEPVAASFEATIGLDDSISTEDIQSTPEKVGSSSLPVEVPLETNKVEDLHETASQVVEEPFTITETSVEPIASEVDLPITPVTPLTFEVHSLISIQDPETPKPLASPTEDPASSVPSSSEQTKILSSTAAVVDRDDLPVEPLSSLTATQTKAESEASEALLAIEERGTEDNDSLDGDDLEDNLPESPLFTRPKPLVRDQPITAYNFTGIMETEFSSPSLAAPSLPPTPAAARGSFPPLQTVEIPSRRSSYTESSPGHLTLAHRISPITSRGIPVFIRGTAPPNIDIVDHDADAPSEPQRPKTAVPSAWSDTISPEGVEFGVVTIDNGTVRKRPVPTMVHPRSFSSSYTEPDFNPAFDRNQSHTFNAVVHGKTRETFYESTTLPRANTVVGTPQRRNGRPSTLEEPMSPSFGDLALLVEQSAMLERRLLNGELPDETEMASRKGLVSAPARAETGVGLEERTRMNPKGVQDEQELRRRPSTKSMKSRASSDSKRTRKPSFSLRNPLSRSKSTNRKDDESEMGETNRSKSMYLTSSSQPSLSTIPPLPALPPTQTVTVAPSIYSDDIPPTPPPKSPSAKYLSSFRRFASTRSHGNGVSRHSVSMSSEISSSDDSVAVQTPPDNSPGFADSGSGFCLRTGR</sequence>
<dbReference type="OrthoDB" id="3237291at2759"/>
<feature type="compositionally biased region" description="Low complexity" evidence="1">
    <location>
        <begin position="126"/>
        <end position="139"/>
    </location>
</feature>
<feature type="compositionally biased region" description="Polar residues" evidence="1">
    <location>
        <begin position="822"/>
        <end position="842"/>
    </location>
</feature>
<feature type="region of interest" description="Disordered" evidence="1">
    <location>
        <begin position="733"/>
        <end position="939"/>
    </location>
</feature>
<evidence type="ECO:0000313" key="3">
    <source>
        <dbReference type="Proteomes" id="UP000799118"/>
    </source>
</evidence>
<name>A0A6A4GM45_9AGAR</name>
<organism evidence="2 3">
    <name type="scientific">Gymnopus androsaceus JB14</name>
    <dbReference type="NCBI Taxonomy" id="1447944"/>
    <lineage>
        <taxon>Eukaryota</taxon>
        <taxon>Fungi</taxon>
        <taxon>Dikarya</taxon>
        <taxon>Basidiomycota</taxon>
        <taxon>Agaricomycotina</taxon>
        <taxon>Agaricomycetes</taxon>
        <taxon>Agaricomycetidae</taxon>
        <taxon>Agaricales</taxon>
        <taxon>Marasmiineae</taxon>
        <taxon>Omphalotaceae</taxon>
        <taxon>Gymnopus</taxon>
    </lineage>
</organism>
<proteinExistence type="predicted"/>
<feature type="region of interest" description="Disordered" evidence="1">
    <location>
        <begin position="240"/>
        <end position="348"/>
    </location>
</feature>
<dbReference type="EMBL" id="ML769884">
    <property type="protein sequence ID" value="KAE9386393.1"/>
    <property type="molecule type" value="Genomic_DNA"/>
</dbReference>
<feature type="compositionally biased region" description="Polar residues" evidence="1">
    <location>
        <begin position="321"/>
        <end position="336"/>
    </location>
</feature>
<feature type="region of interest" description="Disordered" evidence="1">
    <location>
        <begin position="689"/>
        <end position="709"/>
    </location>
</feature>
<feature type="region of interest" description="Disordered" evidence="1">
    <location>
        <begin position="19"/>
        <end position="173"/>
    </location>
</feature>
<feature type="compositionally biased region" description="Acidic residues" evidence="1">
    <location>
        <begin position="262"/>
        <end position="276"/>
    </location>
</feature>
<evidence type="ECO:0000313" key="2">
    <source>
        <dbReference type="EMBL" id="KAE9386393.1"/>
    </source>
</evidence>
<feature type="compositionally biased region" description="Basic and acidic residues" evidence="1">
    <location>
        <begin position="758"/>
        <end position="777"/>
    </location>
</feature>